<dbReference type="InterPro" id="IPR028994">
    <property type="entry name" value="Integrin_alpha_N"/>
</dbReference>
<comment type="caution">
    <text evidence="4">The sequence shown here is derived from an EMBL/GenBank/DDBJ whole genome shotgun (WGS) entry which is preliminary data.</text>
</comment>
<dbReference type="SUPFAM" id="SSF69318">
    <property type="entry name" value="Integrin alpha N-terminal domain"/>
    <property type="match status" value="1"/>
</dbReference>
<feature type="domain" description="DUF7948" evidence="3">
    <location>
        <begin position="55"/>
        <end position="266"/>
    </location>
</feature>
<name>A0ABT6MTI2_9GAMM</name>
<dbReference type="Pfam" id="PF13517">
    <property type="entry name" value="FG-GAP_3"/>
    <property type="match status" value="2"/>
</dbReference>
<dbReference type="RefSeq" id="WP_280943135.1">
    <property type="nucleotide sequence ID" value="NZ_JARYGX010000023.1"/>
</dbReference>
<dbReference type="InterPro" id="IPR052918">
    <property type="entry name" value="Motility_Chemotaxis_Reg"/>
</dbReference>
<protein>
    <submittedName>
        <fullName evidence="4">SBBP repeat-containing protein</fullName>
    </submittedName>
</protein>
<gene>
    <name evidence="4" type="ORF">QF205_12745</name>
</gene>
<dbReference type="InterPro" id="IPR011042">
    <property type="entry name" value="6-blade_b-propeller_TolB-like"/>
</dbReference>
<dbReference type="PANTHER" id="PTHR35580">
    <property type="entry name" value="CELL SURFACE GLYCOPROTEIN (S-LAYER PROTEIN)-LIKE PROTEIN"/>
    <property type="match status" value="1"/>
</dbReference>
<feature type="signal peptide" evidence="2">
    <location>
        <begin position="1"/>
        <end position="23"/>
    </location>
</feature>
<keyword evidence="1 2" id="KW-0732">Signal</keyword>
<dbReference type="InterPro" id="IPR013517">
    <property type="entry name" value="FG-GAP"/>
</dbReference>
<dbReference type="EMBL" id="JARYGX010000023">
    <property type="protein sequence ID" value="MDH7453927.1"/>
    <property type="molecule type" value="Genomic_DNA"/>
</dbReference>
<evidence type="ECO:0000256" key="2">
    <source>
        <dbReference type="SAM" id="SignalP"/>
    </source>
</evidence>
<dbReference type="PANTHER" id="PTHR35580:SF1">
    <property type="entry name" value="PHYTASE-LIKE DOMAIN-CONTAINING PROTEIN"/>
    <property type="match status" value="1"/>
</dbReference>
<reference evidence="4" key="2">
    <citation type="submission" date="2023-04" db="EMBL/GenBank/DDBJ databases">
        <authorList>
            <person name="Sun J.-Q."/>
        </authorList>
    </citation>
    <scope>NUCLEOTIDE SEQUENCE</scope>
    <source>
        <strain evidence="4">CC-YY355</strain>
    </source>
</reference>
<dbReference type="InterPro" id="IPR057708">
    <property type="entry name" value="DUF7948"/>
</dbReference>
<reference evidence="4" key="1">
    <citation type="journal article" date="2007" name="Int. J. Syst. Evol. Microbiol.">
        <title>Luteimonas composti sp. nov., a moderately thermophilic bacterium isolated from food waste.</title>
        <authorList>
            <person name="Young C.C."/>
            <person name="Kampfer P."/>
            <person name="Chen W.M."/>
            <person name="Yen W.S."/>
            <person name="Arun A.B."/>
            <person name="Lai W.A."/>
            <person name="Shen F.T."/>
            <person name="Rekha P.D."/>
            <person name="Lin K.Y."/>
            <person name="Chou J.H."/>
        </authorList>
    </citation>
    <scope>NUCLEOTIDE SEQUENCE</scope>
    <source>
        <strain evidence="4">CC-YY355</strain>
    </source>
</reference>
<accession>A0ABT6MTI2</accession>
<keyword evidence="5" id="KW-1185">Reference proteome</keyword>
<dbReference type="Pfam" id="PF06739">
    <property type="entry name" value="SBBP"/>
    <property type="match status" value="5"/>
</dbReference>
<dbReference type="InterPro" id="IPR010620">
    <property type="entry name" value="SBBP_repeat"/>
</dbReference>
<evidence type="ECO:0000313" key="4">
    <source>
        <dbReference type="EMBL" id="MDH7453927.1"/>
    </source>
</evidence>
<sequence length="1012" mass="107595">MTYPARHVLSVGVVLALATGAWSIGNSGTSQQAQQVEAVAPSLEQMNAPSPSMAFEPNHGQTGPHVDYVSRGEGYGLLLSPTEAVFSLRPAAAAPAPGEGRARNERPAPTVLRMSLVDGNPAAPHVAAERLPGASHYLTGSDPANWRRNVPRYGRVEYKSVYDGIDLVYYGNQGQLEYDFVVAPGKDPGRIALEFSGISSLDLDEAGNLVLGTEHGNLKQHKPVVYQWVDGARRAVEGAYALLAGNRVGFSLGDYDVRLPLVIDPVLSYSTFLGGDGWDSTAAIAVDGAGNTYVAGNTNSIEFAWDMGNDSEFSGVYDAYVCRFKAVGSMPYCAYVGGSGDDAAWGLAVGPNGNAYVTGYTDSFDFPVLRANQPSRAAGTYGDAFLFKINNRGDDLEYSTYYGGNDSDVARGVVVDSRGSAYITGNTYSWEGFPVTADAMQRTDPAGVDAFVAKFLDSGALAYSTYLGGGAADQGRGIALDAAGGIWVSGMTDSADFPTRGAIQAAHAGGGDAFLVKLDAAGKLRYGTYLGGSATEWGYGVQVDRAGNIHLAGITSSTDFPATSNALQAANKGGQDGFLARFKSNGSLAYATYYGGSDMDDMRHIALDPAGNVYWTGYTSSPDFPLFNPLQPKMGGSQDQVLVQLDASGRKLLRSTSFGGSGWEIGSGIALGRDGTIHLTGYTASTDLPLYAPFQKAHGSPAPQYDGVPDIYLTRLTDASLRSWPGDFDGNGTSDLLWRNQATGAGSIWPGAVRSQARDITRVTDLDWQIVGVGDFDGDGRDDILWRHVVTGANTVWRRGNYSNAMGVTSVTDTNWKVVGTGDFNGDGKDDILWRNAVTGANAIWNAANYNTQISVTNVTGLAWEVVGVADFDGDSRDDILWRDTSSGKGTIWKQGKYASQQAVDAVKGTAWKVVGLGDFDGDGKDDILWRNGVNGQNLIWRSGLNGSRLSVAGVTNHDWQVLGTGDYDGDGRSDILWRNHYSGANTIWRRANSKNQLGVVSVTDQNWIPKS</sequence>
<evidence type="ECO:0000313" key="5">
    <source>
        <dbReference type="Proteomes" id="UP001160550"/>
    </source>
</evidence>
<evidence type="ECO:0000256" key="1">
    <source>
        <dbReference type="ARBA" id="ARBA00022729"/>
    </source>
</evidence>
<dbReference type="Proteomes" id="UP001160550">
    <property type="component" value="Unassembled WGS sequence"/>
</dbReference>
<dbReference type="Pfam" id="PF25778">
    <property type="entry name" value="DUF7948"/>
    <property type="match status" value="1"/>
</dbReference>
<organism evidence="4 5">
    <name type="scientific">Luteimonas composti</name>
    <dbReference type="NCBI Taxonomy" id="398257"/>
    <lineage>
        <taxon>Bacteria</taxon>
        <taxon>Pseudomonadati</taxon>
        <taxon>Pseudomonadota</taxon>
        <taxon>Gammaproteobacteria</taxon>
        <taxon>Lysobacterales</taxon>
        <taxon>Lysobacteraceae</taxon>
        <taxon>Luteimonas</taxon>
    </lineage>
</organism>
<feature type="chain" id="PRO_5045761490" evidence="2">
    <location>
        <begin position="24"/>
        <end position="1012"/>
    </location>
</feature>
<dbReference type="Gene3D" id="2.120.10.30">
    <property type="entry name" value="TolB, C-terminal domain"/>
    <property type="match status" value="1"/>
</dbReference>
<evidence type="ECO:0000259" key="3">
    <source>
        <dbReference type="Pfam" id="PF25778"/>
    </source>
</evidence>
<proteinExistence type="predicted"/>
<dbReference type="Gene3D" id="2.130.10.130">
    <property type="entry name" value="Integrin alpha, N-terminal"/>
    <property type="match status" value="1"/>
</dbReference>